<gene>
    <name evidence="2" type="ORF">N180_20145</name>
</gene>
<accession>A0A081PJP9</accession>
<name>A0A081PJP9_9SPHI</name>
<protein>
    <recommendedName>
        <fullName evidence="1">DUF305 domain-containing protein</fullName>
    </recommendedName>
</protein>
<dbReference type="InterPro" id="IPR005183">
    <property type="entry name" value="DUF305_CopM-like"/>
</dbReference>
<dbReference type="RefSeq" id="WP_316930977.1">
    <property type="nucleotide sequence ID" value="NZ_JNFF01000023.1"/>
</dbReference>
<proteinExistence type="predicted"/>
<organism evidence="2 3">
    <name type="scientific">Pedobacter antarcticus 4BY</name>
    <dbReference type="NCBI Taxonomy" id="1358423"/>
    <lineage>
        <taxon>Bacteria</taxon>
        <taxon>Pseudomonadati</taxon>
        <taxon>Bacteroidota</taxon>
        <taxon>Sphingobacteriia</taxon>
        <taxon>Sphingobacteriales</taxon>
        <taxon>Sphingobacteriaceae</taxon>
        <taxon>Pedobacter</taxon>
    </lineage>
</organism>
<dbReference type="Pfam" id="PF03713">
    <property type="entry name" value="DUF305"/>
    <property type="match status" value="2"/>
</dbReference>
<feature type="domain" description="DUF305" evidence="1">
    <location>
        <begin position="158"/>
        <end position="236"/>
    </location>
</feature>
<dbReference type="InterPro" id="IPR012347">
    <property type="entry name" value="Ferritin-like"/>
</dbReference>
<comment type="caution">
    <text evidence="2">The sequence shown here is derived from an EMBL/GenBank/DDBJ whole genome shotgun (WGS) entry which is preliminary data.</text>
</comment>
<feature type="domain" description="DUF305" evidence="1">
    <location>
        <begin position="66"/>
        <end position="146"/>
    </location>
</feature>
<dbReference type="Proteomes" id="UP000028007">
    <property type="component" value="Unassembled WGS sequence"/>
</dbReference>
<evidence type="ECO:0000313" key="2">
    <source>
        <dbReference type="EMBL" id="KEQ30922.1"/>
    </source>
</evidence>
<keyword evidence="3" id="KW-1185">Reference proteome</keyword>
<dbReference type="PANTHER" id="PTHR36933">
    <property type="entry name" value="SLL0788 PROTEIN"/>
    <property type="match status" value="1"/>
</dbReference>
<dbReference type="EMBL" id="JNFF01000023">
    <property type="protein sequence ID" value="KEQ30922.1"/>
    <property type="molecule type" value="Genomic_DNA"/>
</dbReference>
<dbReference type="AlphaFoldDB" id="A0A081PJP9"/>
<sequence length="242" mass="28154">MLIKQRKFRSLKTGWRNTNNFYIKLITNNRTLFNTYNYEKHTKNTISSRAIIFAQACSKDDDKITIQEHDKNQMMTIMHQMMDKMNAMQMTKDPDNDFAMMMMMHHQGAIDMANAELKDGKDVTLKEIAQMMITAQTQEIAQLDAFLQGHPPHLNVPEFDAKMMMGMEKMGRNADLQIINGNTDHDFAMLMIGHHQSAIEMAQMELDYGTHEEMKTMASKIIEDQQKEIKDLQEWLLANNNK</sequence>
<dbReference type="Gene3D" id="1.20.1260.10">
    <property type="match status" value="2"/>
</dbReference>
<reference evidence="2 3" key="1">
    <citation type="journal article" date="1992" name="Int. J. Syst. Bacteriol.">
        <title>Sphingobacterium antarcticus sp. nov. a Psychrotrophic Bacterium from the Soils of Schirmacher Oasis, Antarctica.</title>
        <authorList>
            <person name="Shivaji S."/>
            <person name="Ray M.K."/>
            <person name="Rao N.S."/>
            <person name="Saiserr L."/>
            <person name="Jagannadham M.V."/>
            <person name="Kumar G.S."/>
            <person name="Reddy G."/>
            <person name="Bhargava P.M."/>
        </authorList>
    </citation>
    <scope>NUCLEOTIDE SEQUENCE [LARGE SCALE GENOMIC DNA]</scope>
    <source>
        <strain evidence="2 3">4BY</strain>
    </source>
</reference>
<evidence type="ECO:0000313" key="3">
    <source>
        <dbReference type="Proteomes" id="UP000028007"/>
    </source>
</evidence>
<evidence type="ECO:0000259" key="1">
    <source>
        <dbReference type="Pfam" id="PF03713"/>
    </source>
</evidence>
<dbReference type="PANTHER" id="PTHR36933:SF1">
    <property type="entry name" value="SLL0788 PROTEIN"/>
    <property type="match status" value="1"/>
</dbReference>
<dbReference type="eggNOG" id="COG3544">
    <property type="taxonomic scope" value="Bacteria"/>
</dbReference>